<keyword evidence="7" id="KW-1185">Reference proteome</keyword>
<dbReference type="SUPFAM" id="SSF53822">
    <property type="entry name" value="Periplasmic binding protein-like I"/>
    <property type="match status" value="1"/>
</dbReference>
<dbReference type="PANTHER" id="PTHR30146">
    <property type="entry name" value="LACI-RELATED TRANSCRIPTIONAL REPRESSOR"/>
    <property type="match status" value="1"/>
</dbReference>
<dbReference type="Proteomes" id="UP000625527">
    <property type="component" value="Unassembled WGS sequence"/>
</dbReference>
<protein>
    <submittedName>
        <fullName evidence="6">LacI family DNA-binding transcriptional regulator</fullName>
    </submittedName>
</protein>
<dbReference type="SUPFAM" id="SSF47413">
    <property type="entry name" value="lambda repressor-like DNA-binding domains"/>
    <property type="match status" value="1"/>
</dbReference>
<organism evidence="6 7">
    <name type="scientific">Myceligenerans pegani</name>
    <dbReference type="NCBI Taxonomy" id="2776917"/>
    <lineage>
        <taxon>Bacteria</taxon>
        <taxon>Bacillati</taxon>
        <taxon>Actinomycetota</taxon>
        <taxon>Actinomycetes</taxon>
        <taxon>Micrococcales</taxon>
        <taxon>Promicromonosporaceae</taxon>
        <taxon>Myceligenerans</taxon>
    </lineage>
</organism>
<evidence type="ECO:0000256" key="4">
    <source>
        <dbReference type="ARBA" id="ARBA00023163"/>
    </source>
</evidence>
<dbReference type="Gene3D" id="1.10.260.40">
    <property type="entry name" value="lambda repressor-like DNA-binding domains"/>
    <property type="match status" value="1"/>
</dbReference>
<dbReference type="Pfam" id="PF13377">
    <property type="entry name" value="Peripla_BP_3"/>
    <property type="match status" value="1"/>
</dbReference>
<dbReference type="InterPro" id="IPR028082">
    <property type="entry name" value="Peripla_BP_I"/>
</dbReference>
<evidence type="ECO:0000256" key="3">
    <source>
        <dbReference type="ARBA" id="ARBA00023125"/>
    </source>
</evidence>
<name>A0ABR9MZ21_9MICO</name>
<comment type="caution">
    <text evidence="6">The sequence shown here is derived from an EMBL/GenBank/DDBJ whole genome shotgun (WGS) entry which is preliminary data.</text>
</comment>
<evidence type="ECO:0000313" key="7">
    <source>
        <dbReference type="Proteomes" id="UP000625527"/>
    </source>
</evidence>
<keyword evidence="2" id="KW-0805">Transcription regulation</keyword>
<dbReference type="InterPro" id="IPR010982">
    <property type="entry name" value="Lambda_DNA-bd_dom_sf"/>
</dbReference>
<dbReference type="RefSeq" id="WP_192863209.1">
    <property type="nucleotide sequence ID" value="NZ_JADAQT010000088.1"/>
</dbReference>
<dbReference type="GO" id="GO:0003677">
    <property type="term" value="F:DNA binding"/>
    <property type="evidence" value="ECO:0007669"/>
    <property type="project" value="UniProtKB-KW"/>
</dbReference>
<reference evidence="6 7" key="1">
    <citation type="submission" date="2020-10" db="EMBL/GenBank/DDBJ databases">
        <title>Myceligenerans pegani sp. nov., an endophytic actinomycete isolated from Peganum harmala L. in Xinjiang, China.</title>
        <authorList>
            <person name="Xin L."/>
        </authorList>
    </citation>
    <scope>NUCLEOTIDE SEQUENCE [LARGE SCALE GENOMIC DNA]</scope>
    <source>
        <strain evidence="6 7">TRM65318</strain>
    </source>
</reference>
<evidence type="ECO:0000259" key="5">
    <source>
        <dbReference type="PROSITE" id="PS50932"/>
    </source>
</evidence>
<keyword evidence="4" id="KW-0804">Transcription</keyword>
<dbReference type="EMBL" id="JADAQT010000088">
    <property type="protein sequence ID" value="MBE1876643.1"/>
    <property type="molecule type" value="Genomic_DNA"/>
</dbReference>
<dbReference type="SMART" id="SM00354">
    <property type="entry name" value="HTH_LACI"/>
    <property type="match status" value="1"/>
</dbReference>
<dbReference type="PROSITE" id="PS50932">
    <property type="entry name" value="HTH_LACI_2"/>
    <property type="match status" value="1"/>
</dbReference>
<accession>A0ABR9MZ21</accession>
<dbReference type="PANTHER" id="PTHR30146:SF148">
    <property type="entry name" value="HTH-TYPE TRANSCRIPTIONAL REPRESSOR PURR-RELATED"/>
    <property type="match status" value="1"/>
</dbReference>
<gene>
    <name evidence="6" type="ORF">IHE71_13105</name>
</gene>
<dbReference type="CDD" id="cd01392">
    <property type="entry name" value="HTH_LacI"/>
    <property type="match status" value="1"/>
</dbReference>
<dbReference type="CDD" id="cd06288">
    <property type="entry name" value="PBP1_sucrose_transcription_regulator"/>
    <property type="match status" value="1"/>
</dbReference>
<dbReference type="InterPro" id="IPR000843">
    <property type="entry name" value="HTH_LacI"/>
</dbReference>
<evidence type="ECO:0000256" key="2">
    <source>
        <dbReference type="ARBA" id="ARBA00023015"/>
    </source>
</evidence>
<evidence type="ECO:0000313" key="6">
    <source>
        <dbReference type="EMBL" id="MBE1876643.1"/>
    </source>
</evidence>
<keyword evidence="3 6" id="KW-0238">DNA-binding</keyword>
<dbReference type="InterPro" id="IPR046335">
    <property type="entry name" value="LacI/GalR-like_sensor"/>
</dbReference>
<keyword evidence="1" id="KW-0678">Repressor</keyword>
<sequence>MLTMRDIADELGVSVSTVSLVLNDRDRGRVRREIADQVRARAEELGYVPNVLARGLKTKKSHTLGLLADRVATVPFGGHMLAGAQRAAWELDFLLMVIDTDGNRAMDGPATQSFLQRDVEALIIAADFHREVSVPATPRHLPTVVLDGWPDDPARADGVVPDERGGGRTATERLLAAGHRRVGMLTVEGDTYVAAAMRREGYEDALRDAGVGTDPALVHSVPEPSTRAAIPAVREVLTSADRPTALFCFSDQIALAVFQVAATLGIRIPADLSVVGFDNQQFVADATLPGLTTVQLPHYEMGAWAARRAISRIRGGADEPTTVERIPCGLVERESVAPPRDRA</sequence>
<dbReference type="Gene3D" id="3.40.50.2300">
    <property type="match status" value="2"/>
</dbReference>
<dbReference type="Pfam" id="PF00356">
    <property type="entry name" value="LacI"/>
    <property type="match status" value="1"/>
</dbReference>
<feature type="domain" description="HTH lacI-type" evidence="5">
    <location>
        <begin position="2"/>
        <end position="58"/>
    </location>
</feature>
<proteinExistence type="predicted"/>
<evidence type="ECO:0000256" key="1">
    <source>
        <dbReference type="ARBA" id="ARBA00022491"/>
    </source>
</evidence>